<keyword evidence="2" id="KW-1185">Reference proteome</keyword>
<dbReference type="InterPro" id="IPR014825">
    <property type="entry name" value="DNA_alkylation"/>
</dbReference>
<dbReference type="EMBL" id="JAHZIJ010000005">
    <property type="protein sequence ID" value="MBW7475128.1"/>
    <property type="molecule type" value="Genomic_DNA"/>
</dbReference>
<dbReference type="CDD" id="cd07064">
    <property type="entry name" value="AlkD_like_1"/>
    <property type="match status" value="1"/>
</dbReference>
<dbReference type="PANTHER" id="PTHR34070:SF1">
    <property type="entry name" value="DNA ALKYLATION REPAIR PROTEIN"/>
    <property type="match status" value="1"/>
</dbReference>
<sequence length="233" mass="26782">MADLEDDGVGQVPYVAELEVWLRGHSDEDKAVAMAAYMRDQFPFLGIKSPERVEATRQFLKEKGTPELEELDAIVRALWKLPEREYQYTALLLMEKRLKKLDASWIGLLEMMITTASWWDTVDIIAGKLVGGLFGRYPELIPEYGDKWIASDNLWLRRSALLFQLGYKGKTDKDLLFGYIRQCADEEEFFIRKAIGWALREYAKTDEHAVRAFVKETPLSALSVREALKRIGA</sequence>
<gene>
    <name evidence="1" type="ORF">K0T92_10245</name>
</gene>
<dbReference type="Proteomes" id="UP000812277">
    <property type="component" value="Unassembled WGS sequence"/>
</dbReference>
<dbReference type="Gene3D" id="1.25.40.290">
    <property type="entry name" value="ARM repeat domains"/>
    <property type="match status" value="1"/>
</dbReference>
<dbReference type="SUPFAM" id="SSF48371">
    <property type="entry name" value="ARM repeat"/>
    <property type="match status" value="1"/>
</dbReference>
<dbReference type="Gene3D" id="1.20.1660.10">
    <property type="entry name" value="Hypothetical protein (EF3068)"/>
    <property type="match status" value="1"/>
</dbReference>
<dbReference type="Pfam" id="PF08713">
    <property type="entry name" value="DNA_alkylation"/>
    <property type="match status" value="1"/>
</dbReference>
<comment type="caution">
    <text evidence="1">The sequence shown here is derived from an EMBL/GenBank/DDBJ whole genome shotgun (WGS) entry which is preliminary data.</text>
</comment>
<evidence type="ECO:0000313" key="2">
    <source>
        <dbReference type="Proteomes" id="UP000812277"/>
    </source>
</evidence>
<organism evidence="1 2">
    <name type="scientific">Paenibacillus oenotherae</name>
    <dbReference type="NCBI Taxonomy" id="1435645"/>
    <lineage>
        <taxon>Bacteria</taxon>
        <taxon>Bacillati</taxon>
        <taxon>Bacillota</taxon>
        <taxon>Bacilli</taxon>
        <taxon>Bacillales</taxon>
        <taxon>Paenibacillaceae</taxon>
        <taxon>Paenibacillus</taxon>
    </lineage>
</organism>
<evidence type="ECO:0000313" key="1">
    <source>
        <dbReference type="EMBL" id="MBW7475128.1"/>
    </source>
</evidence>
<dbReference type="PANTHER" id="PTHR34070">
    <property type="entry name" value="ARMADILLO-TYPE FOLD"/>
    <property type="match status" value="1"/>
</dbReference>
<protein>
    <submittedName>
        <fullName evidence="1">DNA alkylation repair protein</fullName>
    </submittedName>
</protein>
<reference evidence="1 2" key="1">
    <citation type="submission" date="2021-07" db="EMBL/GenBank/DDBJ databases">
        <title>Paenibacillus radiodurans sp. nov., isolated from the southeastern edge of Tengger Desert.</title>
        <authorList>
            <person name="Zhang G."/>
        </authorList>
    </citation>
    <scope>NUCLEOTIDE SEQUENCE [LARGE SCALE GENOMIC DNA]</scope>
    <source>
        <strain evidence="1 2">DT7-4</strain>
    </source>
</reference>
<accession>A0ABS7D5D3</accession>
<proteinExistence type="predicted"/>
<dbReference type="InterPro" id="IPR016024">
    <property type="entry name" value="ARM-type_fold"/>
</dbReference>
<name>A0ABS7D5D3_9BACL</name>